<dbReference type="InterPro" id="IPR021449">
    <property type="entry name" value="DUF3099"/>
</dbReference>
<protein>
    <submittedName>
        <fullName evidence="3">DUF3099 domain-containing protein</fullName>
    </submittedName>
</protein>
<feature type="region of interest" description="Disordered" evidence="1">
    <location>
        <begin position="86"/>
        <end position="166"/>
    </location>
</feature>
<evidence type="ECO:0000256" key="2">
    <source>
        <dbReference type="SAM" id="Phobius"/>
    </source>
</evidence>
<gene>
    <name evidence="3" type="ORF">ACFFVD_15805</name>
</gene>
<keyword evidence="4" id="KW-1185">Reference proteome</keyword>
<dbReference type="Proteomes" id="UP001589700">
    <property type="component" value="Unassembled WGS sequence"/>
</dbReference>
<evidence type="ECO:0000313" key="3">
    <source>
        <dbReference type="EMBL" id="MFB9261262.1"/>
    </source>
</evidence>
<name>A0ABV5JV50_9ACTN</name>
<feature type="transmembrane region" description="Helical" evidence="2">
    <location>
        <begin position="40"/>
        <end position="60"/>
    </location>
</feature>
<dbReference type="Pfam" id="PF11298">
    <property type="entry name" value="DUF3099"/>
    <property type="match status" value="1"/>
</dbReference>
<feature type="transmembrane region" description="Helical" evidence="2">
    <location>
        <begin position="66"/>
        <end position="85"/>
    </location>
</feature>
<organism evidence="3 4">
    <name type="scientific">Dietzia aerolata</name>
    <dbReference type="NCBI Taxonomy" id="595984"/>
    <lineage>
        <taxon>Bacteria</taxon>
        <taxon>Bacillati</taxon>
        <taxon>Actinomycetota</taxon>
        <taxon>Actinomycetes</taxon>
        <taxon>Mycobacteriales</taxon>
        <taxon>Dietziaceae</taxon>
        <taxon>Dietzia</taxon>
    </lineage>
</organism>
<keyword evidence="2" id="KW-1133">Transmembrane helix</keyword>
<reference evidence="3 4" key="1">
    <citation type="submission" date="2024-09" db="EMBL/GenBank/DDBJ databases">
        <authorList>
            <person name="Sun Q."/>
            <person name="Mori K."/>
        </authorList>
    </citation>
    <scope>NUCLEOTIDE SEQUENCE [LARGE SCALE GENOMIC DNA]</scope>
    <source>
        <strain evidence="3 4">CCM 7659</strain>
    </source>
</reference>
<dbReference type="RefSeq" id="WP_182630863.1">
    <property type="nucleotide sequence ID" value="NZ_JAALDM010000015.1"/>
</dbReference>
<dbReference type="EMBL" id="JBHMDY010000013">
    <property type="protein sequence ID" value="MFB9261262.1"/>
    <property type="molecule type" value="Genomic_DNA"/>
</dbReference>
<evidence type="ECO:0000313" key="4">
    <source>
        <dbReference type="Proteomes" id="UP001589700"/>
    </source>
</evidence>
<feature type="compositionally biased region" description="Polar residues" evidence="1">
    <location>
        <begin position="144"/>
        <end position="166"/>
    </location>
</feature>
<feature type="compositionally biased region" description="Low complexity" evidence="1">
    <location>
        <begin position="115"/>
        <end position="126"/>
    </location>
</feature>
<keyword evidence="2" id="KW-0472">Membrane</keyword>
<evidence type="ECO:0000256" key="1">
    <source>
        <dbReference type="SAM" id="MobiDB-lite"/>
    </source>
</evidence>
<accession>A0ABV5JV50</accession>
<sequence>MAPGFQRKRSGDRDDTSSPVLITEARQSYQEELAARKKRYFLLMSVRIPALLLAAGSLSIWNNPWIALAIVAVSIPIPWIAVVGANDRPPLPKGQARTYNAGRLPAPRTVALPPGQTGKTSSQSSTDPEREAPVDDIDIDFETNTDTAQNDNTGSDTDTAEGNPTP</sequence>
<keyword evidence="2" id="KW-0812">Transmembrane</keyword>
<feature type="compositionally biased region" description="Acidic residues" evidence="1">
    <location>
        <begin position="134"/>
        <end position="143"/>
    </location>
</feature>
<proteinExistence type="predicted"/>
<comment type="caution">
    <text evidence="3">The sequence shown here is derived from an EMBL/GenBank/DDBJ whole genome shotgun (WGS) entry which is preliminary data.</text>
</comment>